<dbReference type="Proteomes" id="UP000762676">
    <property type="component" value="Unassembled WGS sequence"/>
</dbReference>
<protein>
    <submittedName>
        <fullName evidence="1">Uncharacterized protein</fullName>
    </submittedName>
</protein>
<dbReference type="AlphaFoldDB" id="A0AAV4GNI6"/>
<accession>A0AAV4GNI6</accession>
<name>A0AAV4GNI6_9GAST</name>
<proteinExistence type="predicted"/>
<evidence type="ECO:0000313" key="2">
    <source>
        <dbReference type="Proteomes" id="UP000762676"/>
    </source>
</evidence>
<reference evidence="1 2" key="1">
    <citation type="journal article" date="2021" name="Elife">
        <title>Chloroplast acquisition without the gene transfer in kleptoplastic sea slugs, Plakobranchus ocellatus.</title>
        <authorList>
            <person name="Maeda T."/>
            <person name="Takahashi S."/>
            <person name="Yoshida T."/>
            <person name="Shimamura S."/>
            <person name="Takaki Y."/>
            <person name="Nagai Y."/>
            <person name="Toyoda A."/>
            <person name="Suzuki Y."/>
            <person name="Arimoto A."/>
            <person name="Ishii H."/>
            <person name="Satoh N."/>
            <person name="Nishiyama T."/>
            <person name="Hasebe M."/>
            <person name="Maruyama T."/>
            <person name="Minagawa J."/>
            <person name="Obokata J."/>
            <person name="Shigenobu S."/>
        </authorList>
    </citation>
    <scope>NUCLEOTIDE SEQUENCE [LARGE SCALE GENOMIC DNA]</scope>
</reference>
<sequence>MRQAADVNPSLSCSIYHVICGHIRPGTVAISPTRGSSSKDTQLDLKVNPPTRHAQLAHVYTTWSSCVHAGNVAKTSCSSDCKFVVYSYLITSIKFSFIR</sequence>
<keyword evidence="2" id="KW-1185">Reference proteome</keyword>
<gene>
    <name evidence="1" type="ORF">ElyMa_006073800</name>
</gene>
<organism evidence="1 2">
    <name type="scientific">Elysia marginata</name>
    <dbReference type="NCBI Taxonomy" id="1093978"/>
    <lineage>
        <taxon>Eukaryota</taxon>
        <taxon>Metazoa</taxon>
        <taxon>Spiralia</taxon>
        <taxon>Lophotrochozoa</taxon>
        <taxon>Mollusca</taxon>
        <taxon>Gastropoda</taxon>
        <taxon>Heterobranchia</taxon>
        <taxon>Euthyneura</taxon>
        <taxon>Panpulmonata</taxon>
        <taxon>Sacoglossa</taxon>
        <taxon>Placobranchoidea</taxon>
        <taxon>Plakobranchidae</taxon>
        <taxon>Elysia</taxon>
    </lineage>
</organism>
<evidence type="ECO:0000313" key="1">
    <source>
        <dbReference type="EMBL" id="GFR87308.1"/>
    </source>
</evidence>
<dbReference type="EMBL" id="BMAT01012169">
    <property type="protein sequence ID" value="GFR87308.1"/>
    <property type="molecule type" value="Genomic_DNA"/>
</dbReference>
<comment type="caution">
    <text evidence="1">The sequence shown here is derived from an EMBL/GenBank/DDBJ whole genome shotgun (WGS) entry which is preliminary data.</text>
</comment>